<dbReference type="RefSeq" id="WP_111318710.1">
    <property type="nucleotide sequence ID" value="NZ_BIFX01000001.1"/>
</dbReference>
<accession>A0A326UEJ1</accession>
<keyword evidence="2" id="KW-1185">Reference proteome</keyword>
<name>A0A326UEJ1_THEHA</name>
<evidence type="ECO:0000313" key="1">
    <source>
        <dbReference type="EMBL" id="PZW36454.1"/>
    </source>
</evidence>
<dbReference type="EMBL" id="QKUF01000001">
    <property type="protein sequence ID" value="PZW36454.1"/>
    <property type="molecule type" value="Genomic_DNA"/>
</dbReference>
<dbReference type="AlphaFoldDB" id="A0A326UEJ1"/>
<comment type="caution">
    <text evidence="1">The sequence shown here is derived from an EMBL/GenBank/DDBJ whole genome shotgun (WGS) entry which is preliminary data.</text>
</comment>
<dbReference type="Proteomes" id="UP000248806">
    <property type="component" value="Unassembled WGS sequence"/>
</dbReference>
<evidence type="ECO:0000313" key="2">
    <source>
        <dbReference type="Proteomes" id="UP000248806"/>
    </source>
</evidence>
<sequence length="261" mass="28750">MAKLHDMFTQARRAQSGAGMGFLGKNKPDSKAHAAALVIEFPQIVAGNAEAALKAGADGLLFTWNGKENGTLETVKQEIEAAKSYNDDVVSGLRITGGWEHLNRESFAHIKEQGVQYVVLPLTAPAHLLTLEPKDIEKVVTVPMRSEELFPLFIRTLSSLFGITAVDLDFNTNGTLSIEETLRYQAVREAVRYPSFLRVSGELDRERASLLKLLGIQGVILQAQADEAATRKELQAVRTLLEQLFEEDKDTGTQPFGRNTK</sequence>
<protein>
    <submittedName>
        <fullName evidence="1">Uncharacterized protein</fullName>
    </submittedName>
</protein>
<reference evidence="1 2" key="1">
    <citation type="submission" date="2018-06" db="EMBL/GenBank/DDBJ databases">
        <title>Genomic Encyclopedia of Archaeal and Bacterial Type Strains, Phase II (KMG-II): from individual species to whole genera.</title>
        <authorList>
            <person name="Goeker M."/>
        </authorList>
    </citation>
    <scope>NUCLEOTIDE SEQUENCE [LARGE SCALE GENOMIC DNA]</scope>
    <source>
        <strain evidence="1 2">ATCC BAA-1881</strain>
    </source>
</reference>
<organism evidence="1 2">
    <name type="scientific">Thermosporothrix hazakensis</name>
    <dbReference type="NCBI Taxonomy" id="644383"/>
    <lineage>
        <taxon>Bacteria</taxon>
        <taxon>Bacillati</taxon>
        <taxon>Chloroflexota</taxon>
        <taxon>Ktedonobacteria</taxon>
        <taxon>Ktedonobacterales</taxon>
        <taxon>Thermosporotrichaceae</taxon>
        <taxon>Thermosporothrix</taxon>
    </lineage>
</organism>
<proteinExistence type="predicted"/>
<dbReference type="OrthoDB" id="153463at2"/>
<gene>
    <name evidence="1" type="ORF">EI42_00628</name>
</gene>